<name>A9HY96_BORPD</name>
<dbReference type="AlphaFoldDB" id="A9HY96"/>
<keyword evidence="1" id="KW-0805">Transcription regulation</keyword>
<evidence type="ECO:0000256" key="1">
    <source>
        <dbReference type="ARBA" id="ARBA00023015"/>
    </source>
</evidence>
<dbReference type="GO" id="GO:0045892">
    <property type="term" value="P:negative regulation of DNA-templated transcription"/>
    <property type="evidence" value="ECO:0007669"/>
    <property type="project" value="TreeGrafter"/>
</dbReference>
<sequence length="306" mass="33187">MRAMAASTMQTIDICMRAITCCQGDLMTTPSAAAGKAAPGTQSLQRAVALLRIIGANNRAGSRLVDLYRRTGLERPTVHRLLQGMVAEKLIRQDSATKRYHLGSLAYELGLAAAPKVAMRDICLPYLEAVAEHTGDTVFLTVRSGFDGICVARADGSFPIKMFVHDVGRHRPLNVGASGLALISALPDEEIDRICRINVERTRRKNPRFTEAALRASIDSTRRRGYATNKVMDEPPVHSVGMVIRSPDGTPAAGVSVSTLASRLGQDRLEMVVRCLGDTVTAIEAELRNHVDRDRVPYAMPSLALA</sequence>
<dbReference type="SUPFAM" id="SSF46785">
    <property type="entry name" value="Winged helix' DNA-binding domain"/>
    <property type="match status" value="1"/>
</dbReference>
<keyword evidence="3" id="KW-0804">Transcription</keyword>
<evidence type="ECO:0000259" key="4">
    <source>
        <dbReference type="PROSITE" id="PS51077"/>
    </source>
</evidence>
<dbReference type="EMBL" id="AM902716">
    <property type="protein sequence ID" value="CAP40704.1"/>
    <property type="molecule type" value="Genomic_DNA"/>
</dbReference>
<dbReference type="STRING" id="94624.Bpet0372"/>
<keyword evidence="7" id="KW-1185">Reference proteome</keyword>
<dbReference type="PROSITE" id="PS51077">
    <property type="entry name" value="HTH_ICLR"/>
    <property type="match status" value="1"/>
</dbReference>
<dbReference type="Proteomes" id="UP000001225">
    <property type="component" value="Chromosome"/>
</dbReference>
<dbReference type="KEGG" id="bpt:Bpet0372"/>
<reference evidence="6 7" key="1">
    <citation type="journal article" date="2008" name="BMC Genomics">
        <title>The missing link: Bordetella petrii is endowed with both the metabolic versatility of environmental bacteria and virulence traits of pathogenic Bordetellae.</title>
        <authorList>
            <person name="Gross R."/>
            <person name="Guzman C.A."/>
            <person name="Sebaihia M."/>
            <person name="Martins Dos Santos V.A."/>
            <person name="Pieper D.H."/>
            <person name="Koebnik R."/>
            <person name="Lechner M."/>
            <person name="Bartels D."/>
            <person name="Buhrmester J."/>
            <person name="Choudhuri J.V."/>
            <person name="Ebensen T."/>
            <person name="Gaigalat L."/>
            <person name="Herrmann S."/>
            <person name="Khachane A.N."/>
            <person name="Larisch C."/>
            <person name="Link S."/>
            <person name="Linke B."/>
            <person name="Meyer F."/>
            <person name="Mormann S."/>
            <person name="Nakunst D."/>
            <person name="Rueckert C."/>
            <person name="Schneiker-Bekel S."/>
            <person name="Schulze K."/>
            <person name="Vorhoelter F.J."/>
            <person name="Yevsa T."/>
            <person name="Engle J.T."/>
            <person name="Goldman W.E."/>
            <person name="Puehler A."/>
            <person name="Goebel U.B."/>
            <person name="Goesmann A."/>
            <person name="Bloecker H."/>
            <person name="Kaiser O."/>
            <person name="Martinez-Arias R."/>
        </authorList>
    </citation>
    <scope>NUCLEOTIDE SEQUENCE [LARGE SCALE GENOMIC DNA]</scope>
    <source>
        <strain evidence="7">ATCC BAA-461 / DSM 12804 / CCUG 43448 / CIP 107267 / Se-1111R</strain>
    </source>
</reference>
<dbReference type="Gene3D" id="3.30.450.40">
    <property type="match status" value="1"/>
</dbReference>
<evidence type="ECO:0000256" key="3">
    <source>
        <dbReference type="ARBA" id="ARBA00023163"/>
    </source>
</evidence>
<feature type="domain" description="HTH iclR-type" evidence="4">
    <location>
        <begin position="41"/>
        <end position="104"/>
    </location>
</feature>
<dbReference type="PROSITE" id="PS51078">
    <property type="entry name" value="ICLR_ED"/>
    <property type="match status" value="1"/>
</dbReference>
<dbReference type="GO" id="GO:0003700">
    <property type="term" value="F:DNA-binding transcription factor activity"/>
    <property type="evidence" value="ECO:0007669"/>
    <property type="project" value="TreeGrafter"/>
</dbReference>
<accession>A9HY96</accession>
<dbReference type="GO" id="GO:0003677">
    <property type="term" value="F:DNA binding"/>
    <property type="evidence" value="ECO:0007669"/>
    <property type="project" value="UniProtKB-KW"/>
</dbReference>
<dbReference type="InterPro" id="IPR050707">
    <property type="entry name" value="HTH_MetabolicPath_Reg"/>
</dbReference>
<dbReference type="Gene3D" id="1.10.10.10">
    <property type="entry name" value="Winged helix-like DNA-binding domain superfamily/Winged helix DNA-binding domain"/>
    <property type="match status" value="1"/>
</dbReference>
<dbReference type="SUPFAM" id="SSF55781">
    <property type="entry name" value="GAF domain-like"/>
    <property type="match status" value="1"/>
</dbReference>
<dbReference type="eggNOG" id="COG1414">
    <property type="taxonomic scope" value="Bacteria"/>
</dbReference>
<dbReference type="InterPro" id="IPR036390">
    <property type="entry name" value="WH_DNA-bd_sf"/>
</dbReference>
<evidence type="ECO:0000313" key="7">
    <source>
        <dbReference type="Proteomes" id="UP000001225"/>
    </source>
</evidence>
<dbReference type="InterPro" id="IPR014757">
    <property type="entry name" value="Tscrpt_reg_IclR_C"/>
</dbReference>
<evidence type="ECO:0000259" key="5">
    <source>
        <dbReference type="PROSITE" id="PS51078"/>
    </source>
</evidence>
<evidence type="ECO:0000256" key="2">
    <source>
        <dbReference type="ARBA" id="ARBA00023125"/>
    </source>
</evidence>
<organism evidence="6 7">
    <name type="scientific">Bordetella petrii (strain ATCC BAA-461 / DSM 12804 / CCUG 43448 / CIP 107267 / Se-1111R)</name>
    <dbReference type="NCBI Taxonomy" id="340100"/>
    <lineage>
        <taxon>Bacteria</taxon>
        <taxon>Pseudomonadati</taxon>
        <taxon>Pseudomonadota</taxon>
        <taxon>Betaproteobacteria</taxon>
        <taxon>Burkholderiales</taxon>
        <taxon>Alcaligenaceae</taxon>
        <taxon>Bordetella</taxon>
    </lineage>
</organism>
<protein>
    <submittedName>
        <fullName evidence="6">Transcriptional regulator, IclR family</fullName>
    </submittedName>
</protein>
<dbReference type="InterPro" id="IPR005471">
    <property type="entry name" value="Tscrpt_reg_IclR_N"/>
</dbReference>
<dbReference type="SMART" id="SM00346">
    <property type="entry name" value="HTH_ICLR"/>
    <property type="match status" value="1"/>
</dbReference>
<proteinExistence type="predicted"/>
<dbReference type="Pfam" id="PF01614">
    <property type="entry name" value="IclR_C"/>
    <property type="match status" value="1"/>
</dbReference>
<evidence type="ECO:0000313" key="6">
    <source>
        <dbReference type="EMBL" id="CAP40704.1"/>
    </source>
</evidence>
<keyword evidence="2" id="KW-0238">DNA-binding</keyword>
<dbReference type="PANTHER" id="PTHR30136">
    <property type="entry name" value="HELIX-TURN-HELIX TRANSCRIPTIONAL REGULATOR, ICLR FAMILY"/>
    <property type="match status" value="1"/>
</dbReference>
<dbReference type="PANTHER" id="PTHR30136:SF39">
    <property type="entry name" value="TRANSCRIPTIONAL REGULATORY PROTEIN"/>
    <property type="match status" value="1"/>
</dbReference>
<dbReference type="Pfam" id="PF09339">
    <property type="entry name" value="HTH_IclR"/>
    <property type="match status" value="1"/>
</dbReference>
<gene>
    <name evidence="6" type="ordered locus">Bpet0372</name>
</gene>
<dbReference type="InterPro" id="IPR029016">
    <property type="entry name" value="GAF-like_dom_sf"/>
</dbReference>
<dbReference type="InterPro" id="IPR036388">
    <property type="entry name" value="WH-like_DNA-bd_sf"/>
</dbReference>
<feature type="domain" description="IclR-ED" evidence="5">
    <location>
        <begin position="105"/>
        <end position="289"/>
    </location>
</feature>